<evidence type="ECO:0000313" key="1">
    <source>
        <dbReference type="EMBL" id="MBB6324819.1"/>
    </source>
</evidence>
<evidence type="ECO:0008006" key="3">
    <source>
        <dbReference type="Google" id="ProtNLM"/>
    </source>
</evidence>
<dbReference type="AlphaFoldDB" id="A0A841MHL9"/>
<keyword evidence="2" id="KW-1185">Reference proteome</keyword>
<gene>
    <name evidence="1" type="ORF">FHS59_000434</name>
</gene>
<evidence type="ECO:0000313" key="2">
    <source>
        <dbReference type="Proteomes" id="UP000588604"/>
    </source>
</evidence>
<proteinExistence type="predicted"/>
<reference evidence="1 2" key="1">
    <citation type="submission" date="2020-08" db="EMBL/GenBank/DDBJ databases">
        <title>Genomic Encyclopedia of Type Strains, Phase IV (KMG-IV): sequencing the most valuable type-strain genomes for metagenomic binning, comparative biology and taxonomic classification.</title>
        <authorList>
            <person name="Goeker M."/>
        </authorList>
    </citation>
    <scope>NUCLEOTIDE SEQUENCE [LARGE SCALE GENOMIC DNA]</scope>
    <source>
        <strain evidence="1 2">DSM 102044</strain>
    </source>
</reference>
<sequence length="153" mass="17250">MKNIFVILLSFTFCSEVLSQDFKELKDTSHACSSVNPAYKNGEALDYFHVVEVMPKPSLSFDSIAESLQEKITHSPESTGNITFQTLINCDGKAGDYQFLACSPSDSNTCRQVLEFFQNEVSWQPGIQKSKAVDVLIRIEVEIEKEGIKVRRF</sequence>
<protein>
    <recommendedName>
        <fullName evidence="3">TonB C-terminal domain-containing protein</fullName>
    </recommendedName>
</protein>
<comment type="caution">
    <text evidence="1">The sequence shown here is derived from an EMBL/GenBank/DDBJ whole genome shotgun (WGS) entry which is preliminary data.</text>
</comment>
<name>A0A841MHL9_9BACT</name>
<dbReference type="EMBL" id="JACIJO010000001">
    <property type="protein sequence ID" value="MBB6324819.1"/>
    <property type="molecule type" value="Genomic_DNA"/>
</dbReference>
<accession>A0A841MHL9</accession>
<dbReference type="Proteomes" id="UP000588604">
    <property type="component" value="Unassembled WGS sequence"/>
</dbReference>
<dbReference type="RefSeq" id="WP_184492773.1">
    <property type="nucleotide sequence ID" value="NZ_JACIJO010000001.1"/>
</dbReference>
<organism evidence="1 2">
    <name type="scientific">Algoriphagus iocasae</name>
    <dbReference type="NCBI Taxonomy" id="1836499"/>
    <lineage>
        <taxon>Bacteria</taxon>
        <taxon>Pseudomonadati</taxon>
        <taxon>Bacteroidota</taxon>
        <taxon>Cytophagia</taxon>
        <taxon>Cytophagales</taxon>
        <taxon>Cyclobacteriaceae</taxon>
        <taxon>Algoriphagus</taxon>
    </lineage>
</organism>